<dbReference type="EMBL" id="CM040468">
    <property type="protein sequence ID" value="MCI4386375.1"/>
    <property type="molecule type" value="Genomic_DNA"/>
</dbReference>
<evidence type="ECO:0000313" key="2">
    <source>
        <dbReference type="Proteomes" id="UP000829447"/>
    </source>
</evidence>
<organism evidence="1 2">
    <name type="scientific">Pangasianodon gigas</name>
    <name type="common">Mekong giant catfish</name>
    <name type="synonym">Pangasius gigas</name>
    <dbReference type="NCBI Taxonomy" id="30993"/>
    <lineage>
        <taxon>Eukaryota</taxon>
        <taxon>Metazoa</taxon>
        <taxon>Chordata</taxon>
        <taxon>Craniata</taxon>
        <taxon>Vertebrata</taxon>
        <taxon>Euteleostomi</taxon>
        <taxon>Actinopterygii</taxon>
        <taxon>Neopterygii</taxon>
        <taxon>Teleostei</taxon>
        <taxon>Ostariophysi</taxon>
        <taxon>Siluriformes</taxon>
        <taxon>Pangasiidae</taxon>
        <taxon>Pangasianodon</taxon>
    </lineage>
</organism>
<gene>
    <name evidence="1" type="ORF">PGIGA_G00061590</name>
</gene>
<evidence type="ECO:0000313" key="1">
    <source>
        <dbReference type="EMBL" id="MCI4386375.1"/>
    </source>
</evidence>
<dbReference type="Proteomes" id="UP000829447">
    <property type="component" value="Linkage Group LG15"/>
</dbReference>
<name>A0ACC5X5I5_PANGG</name>
<sequence length="69" mass="7707">MMLIQGCLLSHHQPLCSTSAEKEQLSVQCVDDPMELNAVIIYGDQEFPMPRLLQAEDKREGTDGEDTSI</sequence>
<proteinExistence type="predicted"/>
<accession>A0ACC5X5I5</accession>
<comment type="caution">
    <text evidence="1">The sequence shown here is derived from an EMBL/GenBank/DDBJ whole genome shotgun (WGS) entry which is preliminary data.</text>
</comment>
<protein>
    <submittedName>
        <fullName evidence="1">Uncharacterized protein</fullName>
    </submittedName>
</protein>
<reference evidence="1 2" key="1">
    <citation type="journal article" date="2022" name="bioRxiv">
        <title>An ancient truncated duplication of the anti-Mullerian hormone receptor type 2 gene is a potential conserved master sex determinant in the Pangasiidae catfish family.</title>
        <authorList>
            <person name="Wen M."/>
            <person name="Pan Q."/>
            <person name="Jouanno E."/>
            <person name="Montfort J."/>
            <person name="Zahm M."/>
            <person name="Cabau C."/>
            <person name="Klopp C."/>
            <person name="Iampietro C."/>
            <person name="Roques C."/>
            <person name="Bouchez O."/>
            <person name="Castinel A."/>
            <person name="Donnadieu C."/>
            <person name="Parrinello H."/>
            <person name="Poncet C."/>
            <person name="Belmonte E."/>
            <person name="Gautier V."/>
            <person name="Avarre J.-C."/>
            <person name="Dugue R."/>
            <person name="Gustiano R."/>
            <person name="Ha T.T.T."/>
            <person name="Campet M."/>
            <person name="Sriphairoj K."/>
            <person name="Ribolli J."/>
            <person name="de Almeida F.L."/>
            <person name="Desvignes T."/>
            <person name="Postlethwait J.H."/>
            <person name="Bucao C.F."/>
            <person name="Robinson-Rechavi M."/>
            <person name="Bobe J."/>
            <person name="Herpin A."/>
            <person name="Guiguen Y."/>
        </authorList>
    </citation>
    <scope>NUCLEOTIDE SEQUENCE [LARGE SCALE GENOMIC DNA]</scope>
    <source>
        <strain evidence="1">YG-Dec2019</strain>
    </source>
</reference>
<keyword evidence="2" id="KW-1185">Reference proteome</keyword>